<proteinExistence type="predicted"/>
<evidence type="ECO:0000313" key="3">
    <source>
        <dbReference type="Proteomes" id="UP001189429"/>
    </source>
</evidence>
<name>A0ABN9PWF4_9DINO</name>
<feature type="compositionally biased region" description="Basic and acidic residues" evidence="1">
    <location>
        <begin position="47"/>
        <end position="62"/>
    </location>
</feature>
<gene>
    <name evidence="2" type="ORF">PCOR1329_LOCUS6492</name>
</gene>
<dbReference type="EMBL" id="CAUYUJ010001741">
    <property type="protein sequence ID" value="CAK0797402.1"/>
    <property type="molecule type" value="Genomic_DNA"/>
</dbReference>
<comment type="caution">
    <text evidence="2">The sequence shown here is derived from an EMBL/GenBank/DDBJ whole genome shotgun (WGS) entry which is preliminary data.</text>
</comment>
<evidence type="ECO:0000313" key="2">
    <source>
        <dbReference type="EMBL" id="CAK0797402.1"/>
    </source>
</evidence>
<dbReference type="Proteomes" id="UP001189429">
    <property type="component" value="Unassembled WGS sequence"/>
</dbReference>
<sequence>MGDAGQRNATKRESGAVVSARKGTGGAPREHPDLGGSRNKRSNRQVGKAEVEETVLDREEGKGTTCALQARPLHRINDIGENSQRADNSRTGWGSAARQCKTHGKWNM</sequence>
<feature type="compositionally biased region" description="Polar residues" evidence="1">
    <location>
        <begin position="80"/>
        <end position="92"/>
    </location>
</feature>
<protein>
    <submittedName>
        <fullName evidence="2">Uncharacterized protein</fullName>
    </submittedName>
</protein>
<organism evidence="2 3">
    <name type="scientific">Prorocentrum cordatum</name>
    <dbReference type="NCBI Taxonomy" id="2364126"/>
    <lineage>
        <taxon>Eukaryota</taxon>
        <taxon>Sar</taxon>
        <taxon>Alveolata</taxon>
        <taxon>Dinophyceae</taxon>
        <taxon>Prorocentrales</taxon>
        <taxon>Prorocentraceae</taxon>
        <taxon>Prorocentrum</taxon>
    </lineage>
</organism>
<feature type="region of interest" description="Disordered" evidence="1">
    <location>
        <begin position="77"/>
        <end position="108"/>
    </location>
</feature>
<keyword evidence="3" id="KW-1185">Reference proteome</keyword>
<accession>A0ABN9PWF4</accession>
<reference evidence="2" key="1">
    <citation type="submission" date="2023-10" db="EMBL/GenBank/DDBJ databases">
        <authorList>
            <person name="Chen Y."/>
            <person name="Shah S."/>
            <person name="Dougan E. K."/>
            <person name="Thang M."/>
            <person name="Chan C."/>
        </authorList>
    </citation>
    <scope>NUCLEOTIDE SEQUENCE [LARGE SCALE GENOMIC DNA]</scope>
</reference>
<evidence type="ECO:0000256" key="1">
    <source>
        <dbReference type="SAM" id="MobiDB-lite"/>
    </source>
</evidence>
<feature type="region of interest" description="Disordered" evidence="1">
    <location>
        <begin position="1"/>
        <end position="63"/>
    </location>
</feature>